<reference evidence="7 8" key="1">
    <citation type="journal article" date="2013" name="Genome Announc.">
        <title>Draft Genome Sequence of the Cellulolytic, Mesophilic, Anaerobic Bacterium Clostridium termitidis Strain CT1112 (DSM 5398).</title>
        <authorList>
            <person name="Lal S."/>
            <person name="Ramachandran U."/>
            <person name="Zhang X."/>
            <person name="Munir R."/>
            <person name="Sparling R."/>
            <person name="Levin D.B."/>
        </authorList>
    </citation>
    <scope>NUCLEOTIDE SEQUENCE [LARGE SCALE GENOMIC DNA]</scope>
    <source>
        <strain evidence="7 8">CT1112</strain>
    </source>
</reference>
<dbReference type="Pfam" id="PF12698">
    <property type="entry name" value="ABC2_membrane_3"/>
    <property type="match status" value="1"/>
</dbReference>
<dbReference type="eggNOG" id="COG0842">
    <property type="taxonomic scope" value="Bacteria"/>
</dbReference>
<evidence type="ECO:0000313" key="8">
    <source>
        <dbReference type="Proteomes" id="UP000014155"/>
    </source>
</evidence>
<keyword evidence="4 5" id="KW-0472">Membrane</keyword>
<name>S0FFS1_RUMCE</name>
<dbReference type="PANTHER" id="PTHR43027:SF1">
    <property type="entry name" value="DOXORUBICIN RESISTANCE ABC TRANSPORTER PERMEASE PROTEIN DRRC-RELATED"/>
    <property type="match status" value="1"/>
</dbReference>
<evidence type="ECO:0000313" key="7">
    <source>
        <dbReference type="EMBL" id="EMS69915.1"/>
    </source>
</evidence>
<gene>
    <name evidence="7" type="ORF">CTER_4345</name>
</gene>
<feature type="domain" description="ABC-2 type transporter transmembrane" evidence="6">
    <location>
        <begin position="17"/>
        <end position="375"/>
    </location>
</feature>
<dbReference type="Proteomes" id="UP000014155">
    <property type="component" value="Unassembled WGS sequence"/>
</dbReference>
<feature type="transmembrane region" description="Helical" evidence="5">
    <location>
        <begin position="20"/>
        <end position="38"/>
    </location>
</feature>
<feature type="transmembrane region" description="Helical" evidence="5">
    <location>
        <begin position="330"/>
        <end position="350"/>
    </location>
</feature>
<evidence type="ECO:0000256" key="4">
    <source>
        <dbReference type="ARBA" id="ARBA00023136"/>
    </source>
</evidence>
<protein>
    <submittedName>
        <fullName evidence="7">ABC-type multidrug transport system, permease component</fullName>
    </submittedName>
</protein>
<organism evidence="7 8">
    <name type="scientific">Ruminiclostridium cellobioparum subsp. termitidis CT1112</name>
    <dbReference type="NCBI Taxonomy" id="1195236"/>
    <lineage>
        <taxon>Bacteria</taxon>
        <taxon>Bacillati</taxon>
        <taxon>Bacillota</taxon>
        <taxon>Clostridia</taxon>
        <taxon>Eubacteriales</taxon>
        <taxon>Oscillospiraceae</taxon>
        <taxon>Ruminiclostridium</taxon>
    </lineage>
</organism>
<keyword evidence="2 5" id="KW-0812">Transmembrane</keyword>
<feature type="transmembrane region" description="Helical" evidence="5">
    <location>
        <begin position="268"/>
        <end position="287"/>
    </location>
</feature>
<feature type="transmembrane region" description="Helical" evidence="5">
    <location>
        <begin position="299"/>
        <end position="318"/>
    </location>
</feature>
<dbReference type="PANTHER" id="PTHR43027">
    <property type="entry name" value="DOXORUBICIN RESISTANCE ABC TRANSPORTER PERMEASE PROTEIN DRRC-RELATED"/>
    <property type="match status" value="1"/>
</dbReference>
<comment type="caution">
    <text evidence="7">The sequence shown here is derived from an EMBL/GenBank/DDBJ whole genome shotgun (WGS) entry which is preliminary data.</text>
</comment>
<proteinExistence type="predicted"/>
<accession>S0FFS1</accession>
<dbReference type="EMBL" id="AORV01000061">
    <property type="protein sequence ID" value="EMS69915.1"/>
    <property type="molecule type" value="Genomic_DNA"/>
</dbReference>
<dbReference type="AlphaFoldDB" id="S0FFS1"/>
<evidence type="ECO:0000256" key="3">
    <source>
        <dbReference type="ARBA" id="ARBA00022989"/>
    </source>
</evidence>
<feature type="transmembrane region" description="Helical" evidence="5">
    <location>
        <begin position="231"/>
        <end position="256"/>
    </location>
</feature>
<feature type="transmembrane region" description="Helical" evidence="5">
    <location>
        <begin position="187"/>
        <end position="204"/>
    </location>
</feature>
<feature type="transmembrane region" description="Helical" evidence="5">
    <location>
        <begin position="356"/>
        <end position="376"/>
    </location>
</feature>
<evidence type="ECO:0000256" key="2">
    <source>
        <dbReference type="ARBA" id="ARBA00022692"/>
    </source>
</evidence>
<keyword evidence="8" id="KW-1185">Reference proteome</keyword>
<sequence length="386" mass="43058">MFLNIFINRLKCTVRDKELVFWTLIFPLVLATFFNLAFSGISKAEVFNAVDIAVIDNEQYQRNNDFKNFIEQHSKDGPAGENDVKLFNVKVVSQKEADKMLDNNDIVGYVTYGEPLRLTVKDSGFDQTIVKEIFDQYSQTVSSVVSIVRQNPSALQNGLAEDIGKSQEFTREVQIGTKGKPDTTVNYFYTLIAMSCFYGAFFGLKEVTDIQANLTKRAARLNVAPIHKLKALSAGLLADIMVSFAEILLLLCYLIFGLKIDFGNQTGFIILTSFAGCAAGISFGALIGSANKKGEGVKVAILIVSTMSASFLAGMMFDKMKYIVQQNVPVLSYINPIALITDAFYSLYYYDTHTRFFVNIGLLGGFTVLFCLATYLRIRRQKYDSI</sequence>
<evidence type="ECO:0000256" key="5">
    <source>
        <dbReference type="SAM" id="Phobius"/>
    </source>
</evidence>
<evidence type="ECO:0000259" key="6">
    <source>
        <dbReference type="Pfam" id="PF12698"/>
    </source>
</evidence>
<dbReference type="InterPro" id="IPR052902">
    <property type="entry name" value="ABC-2_transporter"/>
</dbReference>
<dbReference type="GO" id="GO:0140359">
    <property type="term" value="F:ABC-type transporter activity"/>
    <property type="evidence" value="ECO:0007669"/>
    <property type="project" value="InterPro"/>
</dbReference>
<dbReference type="PATRIC" id="fig|1195236.3.peg.4525"/>
<evidence type="ECO:0000256" key="1">
    <source>
        <dbReference type="ARBA" id="ARBA00004141"/>
    </source>
</evidence>
<dbReference type="STRING" id="1195236.CTER_4345"/>
<comment type="subcellular location">
    <subcellularLocation>
        <location evidence="1">Membrane</location>
        <topology evidence="1">Multi-pass membrane protein</topology>
    </subcellularLocation>
</comment>
<dbReference type="RefSeq" id="WP_004629321.1">
    <property type="nucleotide sequence ID" value="NZ_AORV01000061.1"/>
</dbReference>
<dbReference type="InterPro" id="IPR013525">
    <property type="entry name" value="ABC2_TM"/>
</dbReference>
<dbReference type="GO" id="GO:0016020">
    <property type="term" value="C:membrane"/>
    <property type="evidence" value="ECO:0007669"/>
    <property type="project" value="UniProtKB-SubCell"/>
</dbReference>
<keyword evidence="3 5" id="KW-1133">Transmembrane helix</keyword>